<dbReference type="InterPro" id="IPR040899">
    <property type="entry name" value="Fas_alpha_ACP"/>
</dbReference>
<dbReference type="InterPro" id="IPR036291">
    <property type="entry name" value="NAD(P)-bd_dom_sf"/>
</dbReference>
<dbReference type="GO" id="GO:0006633">
    <property type="term" value="P:fatty acid biosynthetic process"/>
    <property type="evidence" value="ECO:0007669"/>
    <property type="project" value="InterPro"/>
</dbReference>
<dbReference type="PANTHER" id="PTHR10982">
    <property type="entry name" value="MALONYL COA-ACYL CARRIER PROTEIN TRANSACYLASE"/>
    <property type="match status" value="1"/>
</dbReference>
<dbReference type="PROSITE" id="PS52004">
    <property type="entry name" value="KS3_2"/>
    <property type="match status" value="1"/>
</dbReference>
<evidence type="ECO:0000256" key="4">
    <source>
        <dbReference type="ARBA" id="ARBA00022801"/>
    </source>
</evidence>
<dbReference type="EMBL" id="MCFD01000009">
    <property type="protein sequence ID" value="ORX68858.1"/>
    <property type="molecule type" value="Genomic_DNA"/>
</dbReference>
<dbReference type="Gene3D" id="6.10.140.1410">
    <property type="match status" value="1"/>
</dbReference>
<dbReference type="Pfam" id="PF08354">
    <property type="entry name" value="Fas1-AflB-like_hel"/>
    <property type="match status" value="1"/>
</dbReference>
<dbReference type="Pfam" id="PF02801">
    <property type="entry name" value="Ketoacyl-synt_C"/>
    <property type="match status" value="1"/>
</dbReference>
<dbReference type="Gene3D" id="3.40.47.10">
    <property type="match status" value="1"/>
</dbReference>
<dbReference type="Gene3D" id="3.30.1120.100">
    <property type="match status" value="1"/>
</dbReference>
<dbReference type="InterPro" id="IPR020841">
    <property type="entry name" value="PKS_Beta-ketoAc_synthase_dom"/>
</dbReference>
<dbReference type="STRING" id="61395.A0A1Y1W687"/>
<dbReference type="InterPro" id="IPR003965">
    <property type="entry name" value="Fatty_acid_synthase"/>
</dbReference>
<keyword evidence="7" id="KW-0175">Coiled coil</keyword>
<dbReference type="RefSeq" id="XP_040742640.1">
    <property type="nucleotide sequence ID" value="XM_040891113.1"/>
</dbReference>
<dbReference type="InterPro" id="IPR001227">
    <property type="entry name" value="Ac_transferase_dom_sf"/>
</dbReference>
<dbReference type="InterPro" id="IPR016039">
    <property type="entry name" value="Thiolase-like"/>
</dbReference>
<feature type="domain" description="Ketosynthase family 3 (KS3)" evidence="8">
    <location>
        <begin position="2993"/>
        <end position="3518"/>
    </location>
</feature>
<dbReference type="SUPFAM" id="SSF52151">
    <property type="entry name" value="FabD/lysophospholipase-like"/>
    <property type="match status" value="2"/>
</dbReference>
<dbReference type="Gene3D" id="3.40.50.720">
    <property type="entry name" value="NAD(P)-binding Rossmann-like Domain"/>
    <property type="match status" value="2"/>
</dbReference>
<dbReference type="Pfam" id="PF16073">
    <property type="entry name" value="SAT"/>
    <property type="match status" value="1"/>
</dbReference>
<dbReference type="PRINTS" id="PR01483">
    <property type="entry name" value="FASYNTHASE"/>
</dbReference>
<dbReference type="Proteomes" id="UP000193922">
    <property type="component" value="Unassembled WGS sequence"/>
</dbReference>
<dbReference type="InterPro" id="IPR050830">
    <property type="entry name" value="Fungal_FAS"/>
</dbReference>
<dbReference type="GO" id="GO:0004318">
    <property type="term" value="F:enoyl-[acyl-carrier-protein] reductase (NADH) activity"/>
    <property type="evidence" value="ECO:0007669"/>
    <property type="project" value="InterPro"/>
</dbReference>
<dbReference type="FunFam" id="1.20.930.70:FF:000001">
    <property type="entry name" value="Fatty acid synthase beta subunit dehydratase"/>
    <property type="match status" value="1"/>
</dbReference>
<dbReference type="Gene3D" id="1.20.930.70">
    <property type="match status" value="1"/>
</dbReference>
<dbReference type="GO" id="GO:0004312">
    <property type="term" value="F:fatty acid synthase activity"/>
    <property type="evidence" value="ECO:0007669"/>
    <property type="project" value="InterPro"/>
</dbReference>
<keyword evidence="3" id="KW-0808">Transferase</keyword>
<dbReference type="SUPFAM" id="SSF53901">
    <property type="entry name" value="Thiolase-like"/>
    <property type="match status" value="2"/>
</dbReference>
<dbReference type="SMART" id="SM00827">
    <property type="entry name" value="PKS_AT"/>
    <property type="match status" value="1"/>
</dbReference>
<dbReference type="InterPro" id="IPR013565">
    <property type="entry name" value="Fas1/AflB-like_central"/>
</dbReference>
<gene>
    <name evidence="9" type="ORF">DL89DRAFT_318839</name>
</gene>
<dbReference type="Pfam" id="PF00698">
    <property type="entry name" value="Acyl_transf_1"/>
    <property type="match status" value="1"/>
</dbReference>
<dbReference type="Pfam" id="PF01575">
    <property type="entry name" value="MaoC_dehydratas"/>
    <property type="match status" value="1"/>
</dbReference>
<evidence type="ECO:0000256" key="6">
    <source>
        <dbReference type="ARBA" id="ARBA00023002"/>
    </source>
</evidence>
<keyword evidence="5" id="KW-0521">NADP</keyword>
<dbReference type="SUPFAM" id="SSF51735">
    <property type="entry name" value="NAD(P)-binding Rossmann-fold domains"/>
    <property type="match status" value="1"/>
</dbReference>
<dbReference type="Gene3D" id="3.30.70.3330">
    <property type="match status" value="1"/>
</dbReference>
<dbReference type="Gene3D" id="3.90.25.70">
    <property type="match status" value="1"/>
</dbReference>
<dbReference type="GO" id="GO:0005835">
    <property type="term" value="C:fatty acid synthase complex"/>
    <property type="evidence" value="ECO:0007669"/>
    <property type="project" value="InterPro"/>
</dbReference>
<reference evidence="9 10" key="1">
    <citation type="submission" date="2016-07" db="EMBL/GenBank/DDBJ databases">
        <title>Pervasive Adenine N6-methylation of Active Genes in Fungi.</title>
        <authorList>
            <consortium name="DOE Joint Genome Institute"/>
            <person name="Mondo S.J."/>
            <person name="Dannebaum R.O."/>
            <person name="Kuo R.C."/>
            <person name="Labutti K."/>
            <person name="Haridas S."/>
            <person name="Kuo A."/>
            <person name="Salamov A."/>
            <person name="Ahrendt S.R."/>
            <person name="Lipzen A."/>
            <person name="Sullivan W."/>
            <person name="Andreopoulos W.B."/>
            <person name="Clum A."/>
            <person name="Lindquist E."/>
            <person name="Daum C."/>
            <person name="Ramamoorthy G.K."/>
            <person name="Gryganskyi A."/>
            <person name="Culley D."/>
            <person name="Magnuson J.K."/>
            <person name="James T.Y."/>
            <person name="O'Malley M.A."/>
            <person name="Stajich J.E."/>
            <person name="Spatafora J.W."/>
            <person name="Visel A."/>
            <person name="Grigoriev I.V."/>
        </authorList>
    </citation>
    <scope>NUCLEOTIDE SEQUENCE [LARGE SCALE GENOMIC DNA]</scope>
    <source>
        <strain evidence="9 10">ATCC 12442</strain>
    </source>
</reference>
<dbReference type="Gene3D" id="3.40.366.10">
    <property type="entry name" value="Malonyl-Coenzyme A Acyl Carrier Protein, domain 2"/>
    <property type="match status" value="3"/>
</dbReference>
<dbReference type="Pfam" id="PF22235">
    <property type="entry name" value="FAS1_thioest_ins"/>
    <property type="match status" value="1"/>
</dbReference>
<evidence type="ECO:0000256" key="1">
    <source>
        <dbReference type="ARBA" id="ARBA00022450"/>
    </source>
</evidence>
<keyword evidence="2" id="KW-0597">Phosphoprotein</keyword>
<evidence type="ECO:0000313" key="10">
    <source>
        <dbReference type="Proteomes" id="UP000193922"/>
    </source>
</evidence>
<evidence type="ECO:0000313" key="9">
    <source>
        <dbReference type="EMBL" id="ORX68858.1"/>
    </source>
</evidence>
<dbReference type="PANTHER" id="PTHR10982:SF21">
    <property type="entry name" value="FATTY ACID SYNTHASE SUBUNIT BETA"/>
    <property type="match status" value="1"/>
</dbReference>
<comment type="caution">
    <text evidence="9">The sequence shown here is derived from an EMBL/GenBank/DDBJ whole genome shotgun (WGS) entry which is preliminary data.</text>
</comment>
<evidence type="ECO:0000256" key="5">
    <source>
        <dbReference type="ARBA" id="ARBA00022857"/>
    </source>
</evidence>
<dbReference type="CDD" id="cd00828">
    <property type="entry name" value="elong_cond_enzymes"/>
    <property type="match status" value="1"/>
</dbReference>
<dbReference type="GO" id="GO:0016787">
    <property type="term" value="F:hydrolase activity"/>
    <property type="evidence" value="ECO:0007669"/>
    <property type="project" value="UniProtKB-KW"/>
</dbReference>
<dbReference type="InterPro" id="IPR041550">
    <property type="entry name" value="FASI_helical"/>
</dbReference>
<dbReference type="CDD" id="cd03447">
    <property type="entry name" value="FAS_MaoC"/>
    <property type="match status" value="1"/>
</dbReference>
<dbReference type="Pfam" id="PF00109">
    <property type="entry name" value="ketoacyl-synt"/>
    <property type="match status" value="1"/>
</dbReference>
<dbReference type="InterPro" id="IPR014031">
    <property type="entry name" value="Ketoacyl_synth_C"/>
</dbReference>
<keyword evidence="1" id="KW-0596">Phosphopantetheine</keyword>
<dbReference type="FunFam" id="3.90.25.70:FF:000001">
    <property type="entry name" value="Fatty acid synthase subunit alpha"/>
    <property type="match status" value="1"/>
</dbReference>
<keyword evidence="10" id="KW-1185">Reference proteome</keyword>
<name>A0A1Y1W687_9FUNG</name>
<dbReference type="InterPro" id="IPR047224">
    <property type="entry name" value="FAS_alpha_su_C"/>
</dbReference>
<organism evidence="9 10">
    <name type="scientific">Linderina pennispora</name>
    <dbReference type="NCBI Taxonomy" id="61395"/>
    <lineage>
        <taxon>Eukaryota</taxon>
        <taxon>Fungi</taxon>
        <taxon>Fungi incertae sedis</taxon>
        <taxon>Zoopagomycota</taxon>
        <taxon>Kickxellomycotina</taxon>
        <taxon>Kickxellomycetes</taxon>
        <taxon>Kickxellales</taxon>
        <taxon>Kickxellaceae</taxon>
        <taxon>Linderina</taxon>
    </lineage>
</organism>
<dbReference type="InterPro" id="IPR040883">
    <property type="entry name" value="FAS_meander"/>
</dbReference>
<dbReference type="Pfam" id="PF17951">
    <property type="entry name" value="FAS_meander"/>
    <property type="match status" value="1"/>
</dbReference>
<dbReference type="GO" id="GO:0004315">
    <property type="term" value="F:3-oxoacyl-[acyl-carrier-protein] synthase activity"/>
    <property type="evidence" value="ECO:0007669"/>
    <property type="project" value="InterPro"/>
</dbReference>
<dbReference type="Gene3D" id="6.10.140.1400">
    <property type="match status" value="1"/>
</dbReference>
<evidence type="ECO:0000256" key="7">
    <source>
        <dbReference type="SAM" id="Coils"/>
    </source>
</evidence>
<dbReference type="InterPro" id="IPR029069">
    <property type="entry name" value="HotDog_dom_sf"/>
</dbReference>
<dbReference type="Gene3D" id="3.10.129.10">
    <property type="entry name" value="Hotdog Thioesterase"/>
    <property type="match status" value="1"/>
</dbReference>
<evidence type="ECO:0000256" key="3">
    <source>
        <dbReference type="ARBA" id="ARBA00022679"/>
    </source>
</evidence>
<dbReference type="SUPFAM" id="SSF54637">
    <property type="entry name" value="Thioesterase/thiol ester dehydrase-isomerase"/>
    <property type="match status" value="1"/>
</dbReference>
<dbReference type="InterPro" id="IPR002539">
    <property type="entry name" value="MaoC-like_dom"/>
</dbReference>
<dbReference type="InterPro" id="IPR016035">
    <property type="entry name" value="Acyl_Trfase/lysoPLipase"/>
</dbReference>
<dbReference type="InterPro" id="IPR014030">
    <property type="entry name" value="Ketoacyl_synth_N"/>
</dbReference>
<dbReference type="InterPro" id="IPR018201">
    <property type="entry name" value="Ketoacyl_synth_AS"/>
</dbReference>
<dbReference type="InterPro" id="IPR014043">
    <property type="entry name" value="Acyl_transferase_dom"/>
</dbReference>
<dbReference type="Gene3D" id="3.20.20.70">
    <property type="entry name" value="Aldolase class I"/>
    <property type="match status" value="1"/>
</dbReference>
<dbReference type="GeneID" id="63807761"/>
<dbReference type="Pfam" id="PF18325">
    <property type="entry name" value="Fas_alpha_ACP"/>
    <property type="match status" value="1"/>
</dbReference>
<dbReference type="OrthoDB" id="4251012at2759"/>
<dbReference type="PROSITE" id="PS00606">
    <property type="entry name" value="KS3_1"/>
    <property type="match status" value="1"/>
</dbReference>
<keyword evidence="4" id="KW-0378">Hydrolase</keyword>
<dbReference type="GO" id="GO:0019171">
    <property type="term" value="F:(3R)-hydroxyacyl-[acyl-carrier-protein] dehydratase activity"/>
    <property type="evidence" value="ECO:0007669"/>
    <property type="project" value="InterPro"/>
</dbReference>
<proteinExistence type="predicted"/>
<feature type="coiled-coil region" evidence="7">
    <location>
        <begin position="2378"/>
        <end position="2405"/>
    </location>
</feature>
<dbReference type="CDD" id="cd08950">
    <property type="entry name" value="KR_fFAS_SDR_c_like"/>
    <property type="match status" value="1"/>
</dbReference>
<dbReference type="InterPro" id="IPR032088">
    <property type="entry name" value="SAT"/>
</dbReference>
<dbReference type="InterPro" id="IPR013785">
    <property type="entry name" value="Aldolase_TIM"/>
</dbReference>
<dbReference type="GO" id="GO:0008897">
    <property type="term" value="F:holo-[acyl-carrier-protein] synthase activity"/>
    <property type="evidence" value="ECO:0007669"/>
    <property type="project" value="InterPro"/>
</dbReference>
<dbReference type="Gene3D" id="3.30.70.3320">
    <property type="match status" value="1"/>
</dbReference>
<evidence type="ECO:0000259" key="8">
    <source>
        <dbReference type="PROSITE" id="PS52004"/>
    </source>
</evidence>
<evidence type="ECO:0000256" key="2">
    <source>
        <dbReference type="ARBA" id="ARBA00022553"/>
    </source>
</evidence>
<keyword evidence="6" id="KW-0560">Oxidoreductase</keyword>
<sequence length="3612" mass="398559">MLLKHSNHSIEVSLGAEAILHATKLANSFADELLAITSEIELVALFVHYCSTRNAATALATFEFFAKNFLQDRSVYSVIGDLGLDEEQARNVLKGYYSVWSLTEPHGSLCIPSTLPALFSDPDVNLMALIGGQSGSGTNVDEARRLLDVFRPLVTDYLTKMSAFLDNEAHDSRVSILYEHGFDVLKWCTYAELQPSHGYLTRASVELPLAGLLQLMHVMILYKTLGINPGDLTRHFKVVVGHSQGTVPATLFASVSDEESFYALSEKALGILFLCGAIPDLECPDVEVDLALTDESISNEGPPSPMVSIRGIAKDQLSRFITEFNERSTGTVGPVYLSLVNTNNRIVVSGSARSVAVFVQWLRSKCAQHSDDQSHIPYSQRKPIARMTFLSISQPYHCDILLPAIGHQLSYAAEKGWVFDAADLRTETRATNDGHDLRHEPDLTSYLVRSICEHTVDFPAAIGTPMSTHIVDFSPDGFSAFGTFAHSILAGRGISVISTSALTAGSSPLGAKAELFKQNIAEVIQAPNWQKQFAPRLVRTKHDGRLHLDTPMHRILGQPPLMVAGMMPTTANEHFVAAVKNAGYHAELGGAGIYSKQMLGRMVDNLVLETAPGQGITLNCIYFNQRLWNFQYAEILRLRSEGYPIAGVCIGAGVPSLEVTSEIIGSFRNVGIRHVAFKPGTAAAIRQVLQIARANSDFPVILQWTGGRGGGHHSCEDFHEPILDTYAKIRALNNVVLVLGSGFGDAEGTLPYLTGNWSLKYGCAPMPVDGFLVASRVMISKEAKTSTAAKELIARASGLANSEWEKTYSGAHGGVVTTFSEYGELMHVIATRGAIFIKELHETVLSKPREEQPKLLNARKDYIIQRLNSDHVRPWFGQKADGSTCDLEEMTYMEVASRLAGLLYVKHQQRWIDPSYLDLFSTFLRHAENRFTKASVCYEVQFLDEVGDPNELVNHFATKYPAIATTVISSEDVQYFLHSCRRRGMKPVPFIPLFDEDFAVWLLKDTFRQCEDADALVDQDIQRTFILHGPLSARYSTKVDEPVKDILDGIYDGQTSAFLDWYYGGDKSRVPVVEYISPSLQRSVSPCTVPRKVLDDRSVYYLPTRDAELPDLDSWVTELVGTREDWLHALLTSATIVQGLKYADNHVPRIVRPRPGQVVTLFVESGAASRLTISQPGLAYPEVELRIDESSVITVCVNHATLDKIYPWELNYRYRPDMPSAMIHDANKGRDSQFCLIPLHGAKHSTECHQDNVLGQEVGSLPSSAHPVRWRGFVITDELVAKYCRSVGNRLSLYKPHSARPTYAPTDLLFVISTEGMFNLFSLPLASPGFLNLVHRSNQMELADNFDLLKVGDVVDYDICIGELFNTVAGKQLQVQSVFYKDGEVFAKTYSTFIFRDIVVDNAIAFKHVAEPVYRLEIKSQLDVDILRSKEWIIFHEEQTTDIAPGNALEFVINSKYRYLTDTVYSSMKSTGSVRLVRRNSQSISLDVASIQFEWLESTGNPVVGFLERVGHVVDHERLFDHEGVPIIPADIDGRLVSKAPNSALEYAAAAGDFNPIHTNAYIADHAGLPSPIIHGMWTSASTRAFIERYAANSQPERIRAYSTEFVDMVQPGDQLQTKLFHVGMKNGRMLVKGETCNQHGNVVLTCIAEVDQPRTVYTFAGLGSQQVGMGMDLYAQSDAAHDVWDRADKHMCSTYGVSLLDIVRNNPKRLVVKFCGKKGLKVQQTYQLLATEAIDDNGEASMVELFPQASGEADDYTHLSASGLLHAAQFTQPALAVFAMASIAHLKSKSLLQERAMFAGHSLGEFCALAALSDIFTLEDIIDITFYRGMLLHTSVGRDQQSRSQYGMAAINPSRVGKSFDQDSLAFVVESIGVQGGALLELINYNVAGHQYVVTGHHSMLSALREVLDTIHACRIDVTSDVGKCDVENIIRGVIAHPDRDTRPARGRASIPLEGVDVPSHSTQLLPAVAPFRRYLRQKLTERSVDYSKLQNIYIPNVTAKPFEVTRDYFELVHEVTKSPVLAEELANWGDGCELSDPEIARLAPTLLVELLAYQFASPVRWIETQSLILDMGAISRFIEISPTPTLTGMANKTLELLASIGTKPSVLHILQDEGDICFAYEPSSEETNIGTTPVDNAEKLAPQQVDRVEEPVPRWPPTSLPKAPAKSVPDIPLQTLGVLQVLIALKMKKSARDILPTKTIKELARGQSTLQNEIVNELQKEFGSAVPNKAEEMNLTDLADKIGLFSGTPGKQLNAHLARLFATKMPGSYSQSMLNAHLESRYGLGVQRQNAVLLLALTLAPPSRLGTAYEVNEWIHTIAELYAKHEGIVYSADTSEPVRSTASALSSAELDKAQHLQKQQLLRQMAVLAHSAGVDLHKDKRELAQAQGEIAKLQAEIDKISGEQGDAYLQGISSIFDAKKGRHYNSYWNWARQDLFELWNGLLRGNRFIDSEKLHMLKNRSSPALLRFAEGLLAMLKRQADYQTLPFITELVEVINSCKPALASKPQFKGVGAITGPSVEVFHDSIVSANFRGHAVGEILYSEVARPGESTFSLYSASMENTLVDGKPLLHMRTQEQGQSWSYSREHTAVYFDAMNDTCSNGMSFEGKTVLLTGCGRGSIGSEILKGLLSGGARVAATTSSYSYRTTEYFEDMYRQYGSRGSELHVFPFNQGSVSDIDSLIQHIFGEGGLHWDLDFVLPFASTSNIGSDVTSLKSHSELALRIMMTNVIRLVVLPLSPNHGLFGGDGFYGESKASLETLLNRWRSETWSEYISIIGAVIGWTRGTGIMDSNDVIASEVERLGMRTFSVNEMAFNILCLLHYKLRRLAVEAPLWADLAGGFQAISHCMDKVSAMREVLVDQSVKWRALFADHAHENNILLGEQTRKLWTVHNSDFKANSGMKLPVVKAYEQLERLHHLEGMVNLDKVVVVTGYGEIGPYGHASTRWEMEAYGEFSLEGCVELAWIMGLIRHHGGPLPNGSGIHIGWVDTKTGEPVRDRDIKAKYESFILQHTGIRLLEPENTHGISSEILPVLREIQVTHDMEPFEATAEEAESFKLLNGDKAGWDPKRYGIPDDLVKLIDPLSIYSIVATIEALLRSGMTDPYEIYQYFHLADIGNTIGSGLGGLDSMKDMHANYTLDKDVKTDVLQETLINTVAAWVNMLLLSSAGPIKPAVGACATAALSLDAAVEAIQLGKAKMVVAGASDTYTRENALGFASINATVDATVELANGRTFKEMSRPCAATRNGFVESAGAGILTLMSASAAIECGAPIYGVLAMTATATDKEGRTVPAPGQGLLTTVREDATSIPSPLLDFAYRRCQLTKRLNAIQEWVDEQYEGLEMEIEKLMGTDASVAYNADEFARSRKSFIESKSQQLIRDAHDAWSNEFWKNDRTISPLRGSLAMWGLTVDDIGVVSFHATSTKASDKNEPHVINQQLKKLGRTPGYAVPAVCQKYLTGHSKGPAAAWMLNGVLQSMQTGVIPGNRNLDNVDSDPRIDAALVTSFGFGQVGAEILVLNPDFVHAVLSKDVLDKYRCKVKEREQKSNRYWQDVLIGNHMFAQIKSAPPFTPDQEVDIYMDPTARASGDFFSLLRYIFVSVKGWFIGTVNLLDI</sequence>
<dbReference type="Gene3D" id="2.40.128.700">
    <property type="match status" value="1"/>
</dbReference>
<dbReference type="SUPFAM" id="SSF51395">
    <property type="entry name" value="FMN-linked oxidoreductases"/>
    <property type="match status" value="1"/>
</dbReference>
<dbReference type="Pfam" id="PF18314">
    <property type="entry name" value="FAS_I_H"/>
    <property type="match status" value="1"/>
</dbReference>
<accession>A0A1Y1W687</accession>
<protein>
    <recommendedName>
        <fullName evidence="8">Ketosynthase family 3 (KS3) domain-containing protein</fullName>
    </recommendedName>
</protein>